<organism evidence="7 8">
    <name type="scientific">Mycoplasmopsis agassizii</name>
    <dbReference type="NCBI Taxonomy" id="33922"/>
    <lineage>
        <taxon>Bacteria</taxon>
        <taxon>Bacillati</taxon>
        <taxon>Mycoplasmatota</taxon>
        <taxon>Mycoplasmoidales</taxon>
        <taxon>Metamycoplasmataceae</taxon>
        <taxon>Mycoplasmopsis</taxon>
    </lineage>
</organism>
<evidence type="ECO:0000313" key="7">
    <source>
        <dbReference type="EMBL" id="PAF54790.1"/>
    </source>
</evidence>
<keyword evidence="8" id="KW-1185">Reference proteome</keyword>
<feature type="transmembrane region" description="Helical" evidence="5">
    <location>
        <begin position="98"/>
        <end position="115"/>
    </location>
</feature>
<comment type="subcellular location">
    <subcellularLocation>
        <location evidence="1">Membrane</location>
        <topology evidence="1">Multi-pass membrane protein</topology>
    </subcellularLocation>
</comment>
<sequence length="208" mass="24232">MYKKANCFLRLGVFVIDVGFNAIVIWLLSFIIKIENDLIEFSSYYIFLATSIIELFTYFYIVPVIFKNRTLSLWIWNLSFRTLEGDLITYKKLVKRQLMLSGAIIFTFIILMAAVSPDLANKVKNKLEQTYWEQVLYALPSGFAGVIIIFSFINIMTSMFSISKVSIVDRIHKSTLYTNKKIIEVSSKELKIIFHQHKKIIWEGNENV</sequence>
<accession>A0ABX4H4H4</accession>
<reference evidence="7" key="1">
    <citation type="submission" date="2017-08" db="EMBL/GenBank/DDBJ databases">
        <authorList>
            <person name="Alvarez-Ponce D."/>
            <person name="Weitzman C.L."/>
            <person name="Tillett R.L."/>
            <person name="Sandmeier F.C."/>
            <person name="Tracy C.R."/>
        </authorList>
    </citation>
    <scope>NUCLEOTIDE SEQUENCE [LARGE SCALE GENOMIC DNA]</scope>
    <source>
        <strain evidence="7">PS6</strain>
    </source>
</reference>
<dbReference type="InterPro" id="IPR010432">
    <property type="entry name" value="RDD"/>
</dbReference>
<keyword evidence="2 5" id="KW-0812">Transmembrane</keyword>
<evidence type="ECO:0000256" key="4">
    <source>
        <dbReference type="ARBA" id="ARBA00023136"/>
    </source>
</evidence>
<feature type="transmembrane region" description="Helical" evidence="5">
    <location>
        <begin position="44"/>
        <end position="66"/>
    </location>
</feature>
<gene>
    <name evidence="7" type="ORF">CJF60_03580</name>
</gene>
<feature type="transmembrane region" description="Helical" evidence="5">
    <location>
        <begin position="7"/>
        <end position="32"/>
    </location>
</feature>
<keyword evidence="4 5" id="KW-0472">Membrane</keyword>
<dbReference type="Pfam" id="PF06271">
    <property type="entry name" value="RDD"/>
    <property type="match status" value="1"/>
</dbReference>
<evidence type="ECO:0000313" key="8">
    <source>
        <dbReference type="Proteomes" id="UP000217033"/>
    </source>
</evidence>
<feature type="domain" description="RDD" evidence="6">
    <location>
        <begin position="5"/>
        <end position="160"/>
    </location>
</feature>
<name>A0ABX4H4H4_9BACT</name>
<dbReference type="EMBL" id="NQMN01000002">
    <property type="protein sequence ID" value="PAF54790.1"/>
    <property type="molecule type" value="Genomic_DNA"/>
</dbReference>
<protein>
    <recommendedName>
        <fullName evidence="6">RDD domain-containing protein</fullName>
    </recommendedName>
</protein>
<keyword evidence="3 5" id="KW-1133">Transmembrane helix</keyword>
<comment type="caution">
    <text evidence="7">The sequence shown here is derived from an EMBL/GenBank/DDBJ whole genome shotgun (WGS) entry which is preliminary data.</text>
</comment>
<proteinExistence type="predicted"/>
<dbReference type="Proteomes" id="UP000217033">
    <property type="component" value="Unassembled WGS sequence"/>
</dbReference>
<feature type="transmembrane region" description="Helical" evidence="5">
    <location>
        <begin position="135"/>
        <end position="156"/>
    </location>
</feature>
<evidence type="ECO:0000256" key="1">
    <source>
        <dbReference type="ARBA" id="ARBA00004141"/>
    </source>
</evidence>
<evidence type="ECO:0000256" key="3">
    <source>
        <dbReference type="ARBA" id="ARBA00022989"/>
    </source>
</evidence>
<evidence type="ECO:0000256" key="2">
    <source>
        <dbReference type="ARBA" id="ARBA00022692"/>
    </source>
</evidence>
<evidence type="ECO:0000256" key="5">
    <source>
        <dbReference type="SAM" id="Phobius"/>
    </source>
</evidence>
<evidence type="ECO:0000259" key="6">
    <source>
        <dbReference type="Pfam" id="PF06271"/>
    </source>
</evidence>
<dbReference type="RefSeq" id="WP_084232718.1">
    <property type="nucleotide sequence ID" value="NZ_FWXE01000012.1"/>
</dbReference>